<comment type="caution">
    <text evidence="1">The sequence shown here is derived from an EMBL/GenBank/DDBJ whole genome shotgun (WGS) entry which is preliminary data.</text>
</comment>
<organism evidence="1 2">
    <name type="scientific">Russula earlei</name>
    <dbReference type="NCBI Taxonomy" id="71964"/>
    <lineage>
        <taxon>Eukaryota</taxon>
        <taxon>Fungi</taxon>
        <taxon>Dikarya</taxon>
        <taxon>Basidiomycota</taxon>
        <taxon>Agaricomycotina</taxon>
        <taxon>Agaricomycetes</taxon>
        <taxon>Russulales</taxon>
        <taxon>Russulaceae</taxon>
        <taxon>Russula</taxon>
    </lineage>
</organism>
<keyword evidence="2" id="KW-1185">Reference proteome</keyword>
<accession>A0ACC0UFF7</accession>
<dbReference type="Proteomes" id="UP001207468">
    <property type="component" value="Unassembled WGS sequence"/>
</dbReference>
<gene>
    <name evidence="1" type="ORF">F5148DRAFT_976775</name>
</gene>
<dbReference type="EMBL" id="JAGFNK010000042">
    <property type="protein sequence ID" value="KAI9510453.1"/>
    <property type="molecule type" value="Genomic_DNA"/>
</dbReference>
<protein>
    <submittedName>
        <fullName evidence="1">Uncharacterized protein</fullName>
    </submittedName>
</protein>
<proteinExistence type="predicted"/>
<name>A0ACC0UFF7_9AGAM</name>
<sequence>MATKAASTKVIHAYRAILRELYKSSMSTRSTRSPTTALNFRAILESTKSSDLDNTMQNAITFLRSQRMYKMLLDRYNPLIELTSEERVEATARRVGLNMPVISQGSKAK</sequence>
<evidence type="ECO:0000313" key="1">
    <source>
        <dbReference type="EMBL" id="KAI9510453.1"/>
    </source>
</evidence>
<evidence type="ECO:0000313" key="2">
    <source>
        <dbReference type="Proteomes" id="UP001207468"/>
    </source>
</evidence>
<reference evidence="1" key="1">
    <citation type="submission" date="2021-03" db="EMBL/GenBank/DDBJ databases">
        <title>Evolutionary priming and transition to the ectomycorrhizal habit in an iconic lineage of mushroom-forming fungi: is preadaptation a requirement?</title>
        <authorList>
            <consortium name="DOE Joint Genome Institute"/>
            <person name="Looney B.P."/>
            <person name="Miyauchi S."/>
            <person name="Morin E."/>
            <person name="Drula E."/>
            <person name="Courty P.E."/>
            <person name="Chicoki N."/>
            <person name="Fauchery L."/>
            <person name="Kohler A."/>
            <person name="Kuo A."/>
            <person name="LaButti K."/>
            <person name="Pangilinan J."/>
            <person name="Lipzen A."/>
            <person name="Riley R."/>
            <person name="Andreopoulos W."/>
            <person name="He G."/>
            <person name="Johnson J."/>
            <person name="Barry K.W."/>
            <person name="Grigoriev I.V."/>
            <person name="Nagy L."/>
            <person name="Hibbett D."/>
            <person name="Henrissat B."/>
            <person name="Matheny P.B."/>
            <person name="Labbe J."/>
            <person name="Martin A.F."/>
        </authorList>
    </citation>
    <scope>NUCLEOTIDE SEQUENCE</scope>
    <source>
        <strain evidence="1">BPL698</strain>
    </source>
</reference>